<reference evidence="3 4" key="1">
    <citation type="submission" date="2019-04" db="EMBL/GenBank/DDBJ databases">
        <title>Microbes associate with the intestines of laboratory mice.</title>
        <authorList>
            <person name="Navarre W."/>
            <person name="Wong E."/>
            <person name="Huang K.C."/>
            <person name="Tropini C."/>
            <person name="Ng K."/>
            <person name="Yu B."/>
        </authorList>
    </citation>
    <scope>NUCLEOTIDE SEQUENCE [LARGE SCALE GENOMIC DNA]</scope>
    <source>
        <strain evidence="3 4">NM83_B4-11</strain>
    </source>
</reference>
<evidence type="ECO:0000256" key="1">
    <source>
        <dbReference type="ARBA" id="ARBA00022729"/>
    </source>
</evidence>
<gene>
    <name evidence="3" type="ORF">E5988_15855</name>
</gene>
<name>A0ABY2QDA8_9SPHN</name>
<sequence length="258" mass="27992">MNEPLGLRRRDLLAVPAAAMVLAGCRVRDRDPSTLVVGSSPTGVPFSFVDPWSNELTGSMVDTATAVVKAAGLGVETAITPFSALIPSLVARKIAVIAAALLRTPERERIVAFSQPVYRYTGALIVRGDDRRSLRSLDQIGTLRTGAQVGSRFVDQLEAAGASNVATYESLADILRDLENGRIDVGYGDEPIVRYQLRVGSRRNVRLIEEFRAPAREELCLVMRRDDPRLPALNDAIARLVDTRIPAINSKWGLSSAA</sequence>
<dbReference type="SMART" id="SM00062">
    <property type="entry name" value="PBPb"/>
    <property type="match status" value="1"/>
</dbReference>
<evidence type="ECO:0000259" key="2">
    <source>
        <dbReference type="SMART" id="SM00062"/>
    </source>
</evidence>
<dbReference type="Pfam" id="PF00497">
    <property type="entry name" value="SBP_bac_3"/>
    <property type="match status" value="1"/>
</dbReference>
<protein>
    <submittedName>
        <fullName evidence="3">Amino acid ABC transporter substrate-binding protein</fullName>
    </submittedName>
</protein>
<dbReference type="CDD" id="cd13530">
    <property type="entry name" value="PBP2_peptides_like"/>
    <property type="match status" value="1"/>
</dbReference>
<keyword evidence="1" id="KW-0732">Signal</keyword>
<organism evidence="3 4">
    <name type="scientific">Sphingomonas olei</name>
    <dbReference type="NCBI Taxonomy" id="1886787"/>
    <lineage>
        <taxon>Bacteria</taxon>
        <taxon>Pseudomonadati</taxon>
        <taxon>Pseudomonadota</taxon>
        <taxon>Alphaproteobacteria</taxon>
        <taxon>Sphingomonadales</taxon>
        <taxon>Sphingomonadaceae</taxon>
        <taxon>Sphingomonas</taxon>
    </lineage>
</organism>
<dbReference type="PANTHER" id="PTHR35936:SF17">
    <property type="entry name" value="ARGININE-BINDING EXTRACELLULAR PROTEIN ARTP"/>
    <property type="match status" value="1"/>
</dbReference>
<dbReference type="EMBL" id="SSTI01000017">
    <property type="protein sequence ID" value="THG37423.1"/>
    <property type="molecule type" value="Genomic_DNA"/>
</dbReference>
<dbReference type="Gene3D" id="3.40.190.10">
    <property type="entry name" value="Periplasmic binding protein-like II"/>
    <property type="match status" value="2"/>
</dbReference>
<dbReference type="Proteomes" id="UP000308038">
    <property type="component" value="Unassembled WGS sequence"/>
</dbReference>
<dbReference type="PANTHER" id="PTHR35936">
    <property type="entry name" value="MEMBRANE-BOUND LYTIC MUREIN TRANSGLYCOSYLASE F"/>
    <property type="match status" value="1"/>
</dbReference>
<evidence type="ECO:0000313" key="4">
    <source>
        <dbReference type="Proteomes" id="UP000308038"/>
    </source>
</evidence>
<dbReference type="SUPFAM" id="SSF53850">
    <property type="entry name" value="Periplasmic binding protein-like II"/>
    <property type="match status" value="1"/>
</dbReference>
<dbReference type="RefSeq" id="WP_136452325.1">
    <property type="nucleotide sequence ID" value="NZ_SSTI01000017.1"/>
</dbReference>
<feature type="domain" description="Solute-binding protein family 3/N-terminal" evidence="2">
    <location>
        <begin position="34"/>
        <end position="256"/>
    </location>
</feature>
<evidence type="ECO:0000313" key="3">
    <source>
        <dbReference type="EMBL" id="THG37423.1"/>
    </source>
</evidence>
<accession>A0ABY2QDA8</accession>
<keyword evidence="4" id="KW-1185">Reference proteome</keyword>
<dbReference type="InterPro" id="IPR001638">
    <property type="entry name" value="Solute-binding_3/MltF_N"/>
</dbReference>
<comment type="caution">
    <text evidence="3">The sequence shown here is derived from an EMBL/GenBank/DDBJ whole genome shotgun (WGS) entry which is preliminary data.</text>
</comment>
<proteinExistence type="predicted"/>